<keyword evidence="4" id="KW-0378">Hydrolase</keyword>
<dbReference type="RefSeq" id="WP_106847624.1">
    <property type="nucleotide sequence ID" value="NZ_CP027792.1"/>
</dbReference>
<dbReference type="CDD" id="cd06242">
    <property type="entry name" value="M14-like"/>
    <property type="match status" value="1"/>
</dbReference>
<dbReference type="EMBL" id="CP027792">
    <property type="protein sequence ID" value="AVP59072.1"/>
    <property type="molecule type" value="Genomic_DNA"/>
</dbReference>
<dbReference type="GO" id="GO:0008270">
    <property type="term" value="F:zinc ion binding"/>
    <property type="evidence" value="ECO:0007669"/>
    <property type="project" value="InterPro"/>
</dbReference>
<dbReference type="Proteomes" id="UP000241829">
    <property type="component" value="Chromosome"/>
</dbReference>
<dbReference type="PROSITE" id="PS52035">
    <property type="entry name" value="PEPTIDASE_M14"/>
    <property type="match status" value="1"/>
</dbReference>
<keyword evidence="12" id="KW-1185">Reference proteome</keyword>
<evidence type="ECO:0000256" key="9">
    <source>
        <dbReference type="SAM" id="SignalP"/>
    </source>
</evidence>
<organism evidence="11 12">
    <name type="scientific">Pulveribacter suum</name>
    <dbReference type="NCBI Taxonomy" id="2116657"/>
    <lineage>
        <taxon>Bacteria</taxon>
        <taxon>Pseudomonadati</taxon>
        <taxon>Pseudomonadota</taxon>
        <taxon>Betaproteobacteria</taxon>
        <taxon>Burkholderiales</taxon>
        <taxon>Comamonadaceae</taxon>
        <taxon>Pulveribacter</taxon>
    </lineage>
</organism>
<dbReference type="OrthoDB" id="5294005at2"/>
<gene>
    <name evidence="11" type="ORF">C7H73_10135</name>
</gene>
<feature type="region of interest" description="Disordered" evidence="8">
    <location>
        <begin position="43"/>
        <end position="95"/>
    </location>
</feature>
<keyword evidence="6" id="KW-0482">Metalloprotease</keyword>
<sequence length="594" mass="63024">MNQTLTGRRAAAPARPLLRAARLPLLALSALVLAACSSTPLPPWPSQTAETGTPRQGRVVPPPLGTAGPRDAAPPSAVTVTPVEPAPTLSTQAAPAPLSAVEARFADPSGRYDTPGLAEGRRAFTTNAELAQWLGRLGAAAPGGHTKAQVLNFGRSQRGTPLPALVLTRAGGTDVAALEASGRPTVLLMGQQHGDEPASAEALLIMARELAPGGLLEPMLDAINVIVVPRANPDGAESGQHLTASGTDLDQDHLALRTPEAQALARLVRNYRPIAIIDAHEYPVHSLLAERAGVLPRADLLLQRATTANLPEFMTKAAMEWYHDPMVKALTGAGLTQDWYFTPEQTDGGALRLAMGSTAADSARNVNGLKNAVSLRIDSRGADLDRSQIQRRVHAHVTALTSALRSTVEKAASLESVRSYEAREIASQACRGDLVVRAQGTPLQRELIGIDPQTGADRPLHLQWDSTLQLQTTLRRARPCGYWLAASAGDAVQRLRWLGVQVLRVAEPGAVLADLYEQAGGERGEGLQLATRRGTIDVPEGSYYVPMNQTLANLAAAALEPDTRGSYYAHQLVGGLQDTARVMANPPLVFEEMD</sequence>
<feature type="domain" description="Peptidase M14" evidence="10">
    <location>
        <begin position="123"/>
        <end position="407"/>
    </location>
</feature>
<evidence type="ECO:0000256" key="4">
    <source>
        <dbReference type="ARBA" id="ARBA00022801"/>
    </source>
</evidence>
<keyword evidence="9" id="KW-0732">Signal</keyword>
<dbReference type="SUPFAM" id="SSF53187">
    <property type="entry name" value="Zn-dependent exopeptidases"/>
    <property type="match status" value="1"/>
</dbReference>
<evidence type="ECO:0000256" key="7">
    <source>
        <dbReference type="PROSITE-ProRule" id="PRU01379"/>
    </source>
</evidence>
<evidence type="ECO:0000313" key="12">
    <source>
        <dbReference type="Proteomes" id="UP000241829"/>
    </source>
</evidence>
<dbReference type="GO" id="GO:0005615">
    <property type="term" value="C:extracellular space"/>
    <property type="evidence" value="ECO:0007669"/>
    <property type="project" value="TreeGrafter"/>
</dbReference>
<evidence type="ECO:0000256" key="6">
    <source>
        <dbReference type="ARBA" id="ARBA00023049"/>
    </source>
</evidence>
<keyword evidence="5" id="KW-0862">Zinc</keyword>
<dbReference type="KEGG" id="melm:C7H73_10135"/>
<feature type="chain" id="PRO_5015117318" evidence="9">
    <location>
        <begin position="35"/>
        <end position="594"/>
    </location>
</feature>
<evidence type="ECO:0000313" key="11">
    <source>
        <dbReference type="EMBL" id="AVP59072.1"/>
    </source>
</evidence>
<accession>A0A2P1NPT4</accession>
<dbReference type="Gene3D" id="3.40.630.10">
    <property type="entry name" value="Zn peptidases"/>
    <property type="match status" value="1"/>
</dbReference>
<evidence type="ECO:0000259" key="10">
    <source>
        <dbReference type="PROSITE" id="PS52035"/>
    </source>
</evidence>
<dbReference type="Pfam" id="PF00246">
    <property type="entry name" value="Peptidase_M14"/>
    <property type="match status" value="1"/>
</dbReference>
<dbReference type="GO" id="GO:0006508">
    <property type="term" value="P:proteolysis"/>
    <property type="evidence" value="ECO:0007669"/>
    <property type="project" value="UniProtKB-KW"/>
</dbReference>
<comment type="cofactor">
    <cofactor evidence="1">
        <name>Zn(2+)</name>
        <dbReference type="ChEBI" id="CHEBI:29105"/>
    </cofactor>
</comment>
<dbReference type="AlphaFoldDB" id="A0A2P1NPT4"/>
<dbReference type="InterPro" id="IPR000834">
    <property type="entry name" value="Peptidase_M14"/>
</dbReference>
<dbReference type="PANTHER" id="PTHR11705">
    <property type="entry name" value="PROTEASE FAMILY M14 CARBOXYPEPTIDASE A,B"/>
    <property type="match status" value="1"/>
</dbReference>
<evidence type="ECO:0000256" key="2">
    <source>
        <dbReference type="ARBA" id="ARBA00005988"/>
    </source>
</evidence>
<dbReference type="GO" id="GO:0004181">
    <property type="term" value="F:metallocarboxypeptidase activity"/>
    <property type="evidence" value="ECO:0007669"/>
    <property type="project" value="InterPro"/>
</dbReference>
<keyword evidence="3" id="KW-0645">Protease</keyword>
<proteinExistence type="inferred from homology"/>
<evidence type="ECO:0000256" key="8">
    <source>
        <dbReference type="SAM" id="MobiDB-lite"/>
    </source>
</evidence>
<reference evidence="12" key="1">
    <citation type="submission" date="2018-03" db="EMBL/GenBank/DDBJ databases">
        <title>Genome sequencing of Melaminivora sp. strain SC2-7.</title>
        <authorList>
            <person name="Kim S.-J."/>
            <person name="Heo J."/>
            <person name="Ahn J.-H."/>
            <person name="Kwon S.-W."/>
        </authorList>
    </citation>
    <scope>NUCLEOTIDE SEQUENCE [LARGE SCALE GENOMIC DNA]</scope>
    <source>
        <strain evidence="12">SC2-7</strain>
    </source>
</reference>
<protein>
    <submittedName>
        <fullName evidence="11">Peptidase M14</fullName>
    </submittedName>
</protein>
<evidence type="ECO:0000256" key="3">
    <source>
        <dbReference type="ARBA" id="ARBA00022670"/>
    </source>
</evidence>
<feature type="signal peptide" evidence="9">
    <location>
        <begin position="1"/>
        <end position="34"/>
    </location>
</feature>
<evidence type="ECO:0000256" key="1">
    <source>
        <dbReference type="ARBA" id="ARBA00001947"/>
    </source>
</evidence>
<dbReference type="PANTHER" id="PTHR11705:SF143">
    <property type="entry name" value="SLL0236 PROTEIN"/>
    <property type="match status" value="1"/>
</dbReference>
<evidence type="ECO:0000256" key="5">
    <source>
        <dbReference type="ARBA" id="ARBA00022833"/>
    </source>
</evidence>
<name>A0A2P1NPT4_9BURK</name>
<comment type="similarity">
    <text evidence="2 7">Belongs to the peptidase M14 family.</text>
</comment>
<comment type="caution">
    <text evidence="7">Lacks conserved residue(s) required for the propagation of feature annotation.</text>
</comment>